<proteinExistence type="predicted"/>
<sequence length="53" mass="6379">MYQISQKHKDQIFRNWIAEQNHKIEILAEYGFTKEQAIEMLKVQGLQMIADRD</sequence>
<keyword evidence="2" id="KW-1185">Reference proteome</keyword>
<dbReference type="Proteomes" id="UP000184245">
    <property type="component" value="Unassembled WGS sequence"/>
</dbReference>
<reference evidence="1 2" key="1">
    <citation type="submission" date="2016-11" db="EMBL/GenBank/DDBJ databases">
        <authorList>
            <person name="Jaros S."/>
            <person name="Januszkiewicz K."/>
            <person name="Wedrychowicz H."/>
        </authorList>
    </citation>
    <scope>NUCLEOTIDE SEQUENCE [LARGE SCALE GENOMIC DNA]</scope>
    <source>
        <strain evidence="1 2">DSM 17459</strain>
    </source>
</reference>
<dbReference type="RefSeq" id="WP_158641022.1">
    <property type="nucleotide sequence ID" value="NZ_FQVI01000029.1"/>
</dbReference>
<protein>
    <submittedName>
        <fullName evidence="1">Uncharacterized protein</fullName>
    </submittedName>
</protein>
<organism evidence="1 2">
    <name type="scientific">Lactonifactor longoviformis DSM 17459</name>
    <dbReference type="NCBI Taxonomy" id="1122155"/>
    <lineage>
        <taxon>Bacteria</taxon>
        <taxon>Bacillati</taxon>
        <taxon>Bacillota</taxon>
        <taxon>Clostridia</taxon>
        <taxon>Eubacteriales</taxon>
        <taxon>Clostridiaceae</taxon>
        <taxon>Lactonifactor</taxon>
    </lineage>
</organism>
<gene>
    <name evidence="1" type="ORF">SAMN02745158_03765</name>
</gene>
<dbReference type="AlphaFoldDB" id="A0A1M5BQE6"/>
<evidence type="ECO:0000313" key="1">
    <source>
        <dbReference type="EMBL" id="SHF44626.1"/>
    </source>
</evidence>
<dbReference type="EMBL" id="FQVI01000029">
    <property type="protein sequence ID" value="SHF44626.1"/>
    <property type="molecule type" value="Genomic_DNA"/>
</dbReference>
<name>A0A1M5BQE6_9CLOT</name>
<evidence type="ECO:0000313" key="2">
    <source>
        <dbReference type="Proteomes" id="UP000184245"/>
    </source>
</evidence>
<accession>A0A1M5BQE6</accession>
<dbReference type="STRING" id="1122155.SAMN02745158_03765"/>